<evidence type="ECO:0000313" key="4">
    <source>
        <dbReference type="Proteomes" id="UP001552299"/>
    </source>
</evidence>
<dbReference type="Pfam" id="PF13456">
    <property type="entry name" value="RVT_3"/>
    <property type="match status" value="1"/>
</dbReference>
<sequence>METVRLLVFHGIRDFLSLTAVSDPLYRMADSSNTSTTTPIASPTPTATTDPQGAPFQHMQYARDIVPVWMRCPRPPTHDWLKENVDGPLLQFNCGGIGIVIRNDHGDPVVAAGWSLDHWDSVKVEHQAMLHINCVLQEWMFDMKSIIIEGDNSNVIKLMQDFMDKQCWTMQPQSGAELNWLHLFHNVIFQQNSQEFQWGGPIFVPKGLYVFNAICKLSRMRSVGCSEGTRFRDRQFLVREADILFLLEY</sequence>
<keyword evidence="4" id="KW-1185">Reference proteome</keyword>
<gene>
    <name evidence="3" type="ORF">M5K25_014546</name>
</gene>
<protein>
    <recommendedName>
        <fullName evidence="2">RNase H type-1 domain-containing protein</fullName>
    </recommendedName>
</protein>
<dbReference type="PANTHER" id="PTHR47723:SF19">
    <property type="entry name" value="POLYNUCLEOTIDYL TRANSFERASE, RIBONUCLEASE H-LIKE SUPERFAMILY PROTEIN"/>
    <property type="match status" value="1"/>
</dbReference>
<reference evidence="3 4" key="1">
    <citation type="journal article" date="2024" name="Plant Biotechnol. J.">
        <title>Dendrobium thyrsiflorum genome and its molecular insights into genes involved in important horticultural traits.</title>
        <authorList>
            <person name="Chen B."/>
            <person name="Wang J.Y."/>
            <person name="Zheng P.J."/>
            <person name="Li K.L."/>
            <person name="Liang Y.M."/>
            <person name="Chen X.F."/>
            <person name="Zhang C."/>
            <person name="Zhao X."/>
            <person name="He X."/>
            <person name="Zhang G.Q."/>
            <person name="Liu Z.J."/>
            <person name="Xu Q."/>
        </authorList>
    </citation>
    <scope>NUCLEOTIDE SEQUENCE [LARGE SCALE GENOMIC DNA]</scope>
    <source>
        <strain evidence="3">GZMU011</strain>
    </source>
</reference>
<dbReference type="InterPro" id="IPR036397">
    <property type="entry name" value="RNaseH_sf"/>
</dbReference>
<evidence type="ECO:0000313" key="3">
    <source>
        <dbReference type="EMBL" id="KAL0916990.1"/>
    </source>
</evidence>
<evidence type="ECO:0000259" key="2">
    <source>
        <dbReference type="Pfam" id="PF13456"/>
    </source>
</evidence>
<dbReference type="Gene3D" id="3.30.420.10">
    <property type="entry name" value="Ribonuclease H-like superfamily/Ribonuclease H"/>
    <property type="match status" value="1"/>
</dbReference>
<feature type="domain" description="RNase H type-1" evidence="2">
    <location>
        <begin position="93"/>
        <end position="162"/>
    </location>
</feature>
<dbReference type="Proteomes" id="UP001552299">
    <property type="component" value="Unassembled WGS sequence"/>
</dbReference>
<comment type="caution">
    <text evidence="3">The sequence shown here is derived from an EMBL/GenBank/DDBJ whole genome shotgun (WGS) entry which is preliminary data.</text>
</comment>
<feature type="compositionally biased region" description="Low complexity" evidence="1">
    <location>
        <begin position="32"/>
        <end position="51"/>
    </location>
</feature>
<dbReference type="AlphaFoldDB" id="A0ABD0UW24"/>
<proteinExistence type="predicted"/>
<dbReference type="EMBL" id="JANQDX010000011">
    <property type="protein sequence ID" value="KAL0916990.1"/>
    <property type="molecule type" value="Genomic_DNA"/>
</dbReference>
<name>A0ABD0UW24_DENTH</name>
<feature type="region of interest" description="Disordered" evidence="1">
    <location>
        <begin position="32"/>
        <end position="52"/>
    </location>
</feature>
<dbReference type="InterPro" id="IPR002156">
    <property type="entry name" value="RNaseH_domain"/>
</dbReference>
<organism evidence="3 4">
    <name type="scientific">Dendrobium thyrsiflorum</name>
    <name type="common">Pinecone-like raceme dendrobium</name>
    <name type="synonym">Orchid</name>
    <dbReference type="NCBI Taxonomy" id="117978"/>
    <lineage>
        <taxon>Eukaryota</taxon>
        <taxon>Viridiplantae</taxon>
        <taxon>Streptophyta</taxon>
        <taxon>Embryophyta</taxon>
        <taxon>Tracheophyta</taxon>
        <taxon>Spermatophyta</taxon>
        <taxon>Magnoliopsida</taxon>
        <taxon>Liliopsida</taxon>
        <taxon>Asparagales</taxon>
        <taxon>Orchidaceae</taxon>
        <taxon>Epidendroideae</taxon>
        <taxon>Malaxideae</taxon>
        <taxon>Dendrobiinae</taxon>
        <taxon>Dendrobium</taxon>
    </lineage>
</organism>
<accession>A0ABD0UW24</accession>
<dbReference type="InterPro" id="IPR053151">
    <property type="entry name" value="RNase_H-like"/>
</dbReference>
<evidence type="ECO:0000256" key="1">
    <source>
        <dbReference type="SAM" id="MobiDB-lite"/>
    </source>
</evidence>
<dbReference type="PANTHER" id="PTHR47723">
    <property type="entry name" value="OS05G0353850 PROTEIN"/>
    <property type="match status" value="1"/>
</dbReference>